<keyword evidence="1" id="KW-1133">Transmembrane helix</keyword>
<dbReference type="RefSeq" id="WP_242289207.1">
    <property type="nucleotide sequence ID" value="NZ_JAKKSL010000007.1"/>
</dbReference>
<sequence>MERTNPSYTEHLFRPVYELNTAVTWVGGAIGTPFLSYWHSGSGVLGVSLAISGVMATVGCYFAGQAYPLLSRQLRLTSNKKTFMDVNELRDINQLRIRHEKPKKDKRRTYIGEGFVWGSEHAQRAYQVMDMDSTLSDVKLPFFLKPSRNDDARRDRKARWSSLDSWYG</sequence>
<keyword evidence="1" id="KW-0472">Membrane</keyword>
<gene>
    <name evidence="2" type="ORF">L3081_24855</name>
</gene>
<evidence type="ECO:0000313" key="2">
    <source>
        <dbReference type="EMBL" id="MCI2286056.1"/>
    </source>
</evidence>
<feature type="transmembrane region" description="Helical" evidence="1">
    <location>
        <begin position="21"/>
        <end position="38"/>
    </location>
</feature>
<dbReference type="EMBL" id="JAKKSL010000007">
    <property type="protein sequence ID" value="MCI2286056.1"/>
    <property type="molecule type" value="Genomic_DNA"/>
</dbReference>
<name>A0ABS9X742_9GAMM</name>
<evidence type="ECO:0000313" key="3">
    <source>
        <dbReference type="Proteomes" id="UP001139646"/>
    </source>
</evidence>
<keyword evidence="1" id="KW-0812">Transmembrane</keyword>
<accession>A0ABS9X742</accession>
<comment type="caution">
    <text evidence="2">The sequence shown here is derived from an EMBL/GenBank/DDBJ whole genome shotgun (WGS) entry which is preliminary data.</text>
</comment>
<organism evidence="2 3">
    <name type="scientific">Colwellia maritima</name>
    <dbReference type="NCBI Taxonomy" id="2912588"/>
    <lineage>
        <taxon>Bacteria</taxon>
        <taxon>Pseudomonadati</taxon>
        <taxon>Pseudomonadota</taxon>
        <taxon>Gammaproteobacteria</taxon>
        <taxon>Alteromonadales</taxon>
        <taxon>Colwelliaceae</taxon>
        <taxon>Colwellia</taxon>
    </lineage>
</organism>
<reference evidence="2" key="1">
    <citation type="submission" date="2022-01" db="EMBL/GenBank/DDBJ databases">
        <title>Colwellia maritima, isolated from seawater.</title>
        <authorList>
            <person name="Kristyanto S."/>
            <person name="Jung J."/>
            <person name="Jeon C.O."/>
        </authorList>
    </citation>
    <scope>NUCLEOTIDE SEQUENCE</scope>
    <source>
        <strain evidence="2">MSW7</strain>
    </source>
</reference>
<feature type="transmembrane region" description="Helical" evidence="1">
    <location>
        <begin position="44"/>
        <end position="70"/>
    </location>
</feature>
<protein>
    <submittedName>
        <fullName evidence="2">Uncharacterized protein</fullName>
    </submittedName>
</protein>
<proteinExistence type="predicted"/>
<keyword evidence="3" id="KW-1185">Reference proteome</keyword>
<evidence type="ECO:0000256" key="1">
    <source>
        <dbReference type="SAM" id="Phobius"/>
    </source>
</evidence>
<dbReference type="Proteomes" id="UP001139646">
    <property type="component" value="Unassembled WGS sequence"/>
</dbReference>